<dbReference type="EC" id="4.2.3.1" evidence="5"/>
<reference evidence="8 9" key="1">
    <citation type="submission" date="2020-07" db="EMBL/GenBank/DDBJ databases">
        <title>Sequencing the genomes of 1000 actinobacteria strains.</title>
        <authorList>
            <person name="Klenk H.-P."/>
        </authorList>
    </citation>
    <scope>NUCLEOTIDE SEQUENCE [LARGE SCALE GENOMIC DNA]</scope>
    <source>
        <strain evidence="8 9">DSM 26487</strain>
    </source>
</reference>
<dbReference type="Gene3D" id="3.40.50.1100">
    <property type="match status" value="2"/>
</dbReference>
<proteinExistence type="inferred from homology"/>
<dbReference type="NCBIfam" id="TIGR00260">
    <property type="entry name" value="thrC"/>
    <property type="match status" value="1"/>
</dbReference>
<keyword evidence="3 6" id="KW-0663">Pyridoxal phosphate</keyword>
<dbReference type="GO" id="GO:0006567">
    <property type="term" value="P:L-threonine catabolic process"/>
    <property type="evidence" value="ECO:0007669"/>
    <property type="project" value="TreeGrafter"/>
</dbReference>
<dbReference type="GO" id="GO:0009088">
    <property type="term" value="P:threonine biosynthetic process"/>
    <property type="evidence" value="ECO:0007669"/>
    <property type="project" value="UniProtKB-UniRule"/>
</dbReference>
<dbReference type="RefSeq" id="WP_179659781.1">
    <property type="nucleotide sequence ID" value="NZ_JACBZR010000001.1"/>
</dbReference>
<evidence type="ECO:0000256" key="4">
    <source>
        <dbReference type="ARBA" id="ARBA00023239"/>
    </source>
</evidence>
<organism evidence="8 9">
    <name type="scientific">Nocardioides panzhihuensis</name>
    <dbReference type="NCBI Taxonomy" id="860243"/>
    <lineage>
        <taxon>Bacteria</taxon>
        <taxon>Bacillati</taxon>
        <taxon>Actinomycetota</taxon>
        <taxon>Actinomycetes</taxon>
        <taxon>Propionibacteriales</taxon>
        <taxon>Nocardioidaceae</taxon>
        <taxon>Nocardioides</taxon>
    </lineage>
</organism>
<dbReference type="InterPro" id="IPR050147">
    <property type="entry name" value="Ser/Thr_Dehydratase"/>
</dbReference>
<keyword evidence="4 8" id="KW-0456">Lyase</keyword>
<dbReference type="PANTHER" id="PTHR48078">
    <property type="entry name" value="THREONINE DEHYDRATASE, MITOCHONDRIAL-RELATED"/>
    <property type="match status" value="1"/>
</dbReference>
<dbReference type="Pfam" id="PF00291">
    <property type="entry name" value="PALP"/>
    <property type="match status" value="1"/>
</dbReference>
<dbReference type="Proteomes" id="UP000564496">
    <property type="component" value="Unassembled WGS sequence"/>
</dbReference>
<dbReference type="SUPFAM" id="SSF53686">
    <property type="entry name" value="Tryptophan synthase beta subunit-like PLP-dependent enzymes"/>
    <property type="match status" value="1"/>
</dbReference>
<sequence length="430" mass="45627">MSAVTSEPNGTTTEKKGLREGAFGNASALSCRECGNQIELGPHYACPECFGPLEVAYDFPAVTREEIEAGPRNIWRYKALLPVPDDIEQSPNTEPGFTRLLEAKNLARELGIEKIWVKDDSTNPTNSFKDRVVACALSAAREFDAKVFACPSTGNLANAVAAAGARAGIPTAVFIPSNLEQPKQVNSAVFTDNLIAVDGNYDDVNKLAQEIAAEEDGWAFVNVNVRPFYAEGSKTLGYEIAEQLGWRLPDQIVIPVASGSQLTKVDKAFKELVKLGLVEEKPYRIFGAQATGCNPVATAFKAGVDAIRPVKPDTIAKSLAIGNPADGIYVLDATRSSGGAVEEVTDDEIRSAIVLLARTEGIFTETAGGTTLAVTKKLVDNGLLDPSLETVIINTGHGLKTLDAISGIVGPRATISPNYDAFEAAGLSQA</sequence>
<evidence type="ECO:0000313" key="9">
    <source>
        <dbReference type="Proteomes" id="UP000564496"/>
    </source>
</evidence>
<dbReference type="PANTHER" id="PTHR48078:SF6">
    <property type="entry name" value="L-THREONINE DEHYDRATASE CATABOLIC TDCB"/>
    <property type="match status" value="1"/>
</dbReference>
<dbReference type="GO" id="GO:0003941">
    <property type="term" value="F:L-serine ammonia-lyase activity"/>
    <property type="evidence" value="ECO:0007669"/>
    <property type="project" value="TreeGrafter"/>
</dbReference>
<dbReference type="InterPro" id="IPR001926">
    <property type="entry name" value="TrpB-like_PALP"/>
</dbReference>
<dbReference type="CDD" id="cd01563">
    <property type="entry name" value="Thr-synth_1"/>
    <property type="match status" value="1"/>
</dbReference>
<evidence type="ECO:0000256" key="6">
    <source>
        <dbReference type="PIRSR" id="PIRSR604450-51"/>
    </source>
</evidence>
<dbReference type="GO" id="GO:0009097">
    <property type="term" value="P:isoleucine biosynthetic process"/>
    <property type="evidence" value="ECO:0007669"/>
    <property type="project" value="TreeGrafter"/>
</dbReference>
<name>A0A7Z0DQE3_9ACTN</name>
<accession>A0A7Z0DQE3</accession>
<dbReference type="InterPro" id="IPR036052">
    <property type="entry name" value="TrpB-like_PALP_sf"/>
</dbReference>
<protein>
    <recommendedName>
        <fullName evidence="5">Threonine synthase</fullName>
        <ecNumber evidence="5">4.2.3.1</ecNumber>
    </recommendedName>
</protein>
<dbReference type="EMBL" id="JACBZR010000001">
    <property type="protein sequence ID" value="NYI79482.1"/>
    <property type="molecule type" value="Genomic_DNA"/>
</dbReference>
<feature type="domain" description="Tryptophan synthase beta chain-like PALP" evidence="7">
    <location>
        <begin position="95"/>
        <end position="396"/>
    </location>
</feature>
<evidence type="ECO:0000256" key="2">
    <source>
        <dbReference type="ARBA" id="ARBA00005517"/>
    </source>
</evidence>
<comment type="similarity">
    <text evidence="2">Belongs to the threonine synthase family.</text>
</comment>
<dbReference type="AlphaFoldDB" id="A0A7Z0DQE3"/>
<feature type="modified residue" description="N6-(pyridoxal phosphate)lysine" evidence="6">
    <location>
        <position position="129"/>
    </location>
</feature>
<dbReference type="GO" id="GO:0006565">
    <property type="term" value="P:L-serine catabolic process"/>
    <property type="evidence" value="ECO:0007669"/>
    <property type="project" value="TreeGrafter"/>
</dbReference>
<evidence type="ECO:0000256" key="5">
    <source>
        <dbReference type="NCBIfam" id="TIGR00260"/>
    </source>
</evidence>
<dbReference type="InterPro" id="IPR004450">
    <property type="entry name" value="Thr_synthase-like"/>
</dbReference>
<gene>
    <name evidence="8" type="ORF">BJ988_004130</name>
</gene>
<keyword evidence="9" id="KW-1185">Reference proteome</keyword>
<evidence type="ECO:0000256" key="3">
    <source>
        <dbReference type="ARBA" id="ARBA00022898"/>
    </source>
</evidence>
<evidence type="ECO:0000259" key="7">
    <source>
        <dbReference type="Pfam" id="PF00291"/>
    </source>
</evidence>
<comment type="cofactor">
    <cofactor evidence="1 6">
        <name>pyridoxal 5'-phosphate</name>
        <dbReference type="ChEBI" id="CHEBI:597326"/>
    </cofactor>
</comment>
<dbReference type="GO" id="GO:0004795">
    <property type="term" value="F:threonine synthase activity"/>
    <property type="evidence" value="ECO:0007669"/>
    <property type="project" value="UniProtKB-UniRule"/>
</dbReference>
<comment type="caution">
    <text evidence="8">The sequence shown here is derived from an EMBL/GenBank/DDBJ whole genome shotgun (WGS) entry which is preliminary data.</text>
</comment>
<evidence type="ECO:0000313" key="8">
    <source>
        <dbReference type="EMBL" id="NYI79482.1"/>
    </source>
</evidence>
<evidence type="ECO:0000256" key="1">
    <source>
        <dbReference type="ARBA" id="ARBA00001933"/>
    </source>
</evidence>
<dbReference type="GO" id="GO:0004794">
    <property type="term" value="F:threonine deaminase activity"/>
    <property type="evidence" value="ECO:0007669"/>
    <property type="project" value="TreeGrafter"/>
</dbReference>